<keyword evidence="4" id="KW-0274">FAD</keyword>
<keyword evidence="5" id="KW-0560">Oxidoreductase</keyword>
<dbReference type="STRING" id="1193682.BJP25_15205"/>
<feature type="domain" description="Glucose-methanol-choline oxidoreductase C-terminal" evidence="7">
    <location>
        <begin position="491"/>
        <end position="546"/>
    </location>
</feature>
<evidence type="ECO:0000256" key="2">
    <source>
        <dbReference type="ARBA" id="ARBA00010790"/>
    </source>
</evidence>
<evidence type="ECO:0000313" key="8">
    <source>
        <dbReference type="EMBL" id="OLR93624.1"/>
    </source>
</evidence>
<comment type="cofactor">
    <cofactor evidence="1">
        <name>FAD</name>
        <dbReference type="ChEBI" id="CHEBI:57692"/>
    </cofactor>
</comment>
<sequence>MRDVVVVGSGGGGPVVAKELAARGLDVLVIEAGARHLRPEQEWTHLEDDMNNPITGKFRVGPSDLGEAPWDRDFPQSSYVWQIAGVGGTTLHFFGNYPRPPAGAFAGYEGADKGNYDTAHLFPFTYEEFRPYLRWVEHTVQVQTAPMGRKEAAFYRGAERMGLPHLTKKEPTGPCYRPQENAILQPQGTAGRSSDPKDLLHPQARGCTFCGHCFQGCMEPRKAPRNLKARQSTDVSYVPMMLTADAWSPGGKPAELITDAYVVKVLTDGGRAKGVVFRTPDGARHTVEAKVVVLSGGSVENPRLWFNSGLPNPNGWVGRGVTDHHLDWVVGLMDEEVGTSKGANSQARMDFPGYGGVENVGFGPALQAFALNFSDSGVAGAYDNGSGVGPQGADTVGRLVGPQLQDVMSNVDKLLTLLVVTDDDVQPENRVTLSPIIPPDENGPVPRVEMKYRARTARTRRNRDFLAARAVELVRAAGARRVHRINWPPLLLHIHSSMRMGLDPADSVVAPTGETRAVPGLFVADNSALANSAGGANPTLTAQALATRTAENIFSKYFGGSPWVATESPVAAIDDRVTAAVIARGL</sequence>
<evidence type="ECO:0000256" key="1">
    <source>
        <dbReference type="ARBA" id="ARBA00001974"/>
    </source>
</evidence>
<evidence type="ECO:0000259" key="6">
    <source>
        <dbReference type="Pfam" id="PF00732"/>
    </source>
</evidence>
<organism evidence="8 9">
    <name type="scientific">Actinokineospora bangkokensis</name>
    <dbReference type="NCBI Taxonomy" id="1193682"/>
    <lineage>
        <taxon>Bacteria</taxon>
        <taxon>Bacillati</taxon>
        <taxon>Actinomycetota</taxon>
        <taxon>Actinomycetes</taxon>
        <taxon>Pseudonocardiales</taxon>
        <taxon>Pseudonocardiaceae</taxon>
        <taxon>Actinokineospora</taxon>
    </lineage>
</organism>
<dbReference type="SUPFAM" id="SSF51905">
    <property type="entry name" value="FAD/NAD(P)-binding domain"/>
    <property type="match status" value="1"/>
</dbReference>
<evidence type="ECO:0000259" key="7">
    <source>
        <dbReference type="Pfam" id="PF05199"/>
    </source>
</evidence>
<protein>
    <submittedName>
        <fullName evidence="8">Oxidoreductase</fullName>
    </submittedName>
</protein>
<dbReference type="GO" id="GO:0016614">
    <property type="term" value="F:oxidoreductase activity, acting on CH-OH group of donors"/>
    <property type="evidence" value="ECO:0007669"/>
    <property type="project" value="InterPro"/>
</dbReference>
<dbReference type="Gene3D" id="3.50.50.60">
    <property type="entry name" value="FAD/NAD(P)-binding domain"/>
    <property type="match status" value="2"/>
</dbReference>
<dbReference type="PANTHER" id="PTHR42784">
    <property type="entry name" value="PYRANOSE 2-OXIDASE"/>
    <property type="match status" value="1"/>
</dbReference>
<dbReference type="RefSeq" id="WP_075974519.1">
    <property type="nucleotide sequence ID" value="NZ_MKQR01000009.1"/>
</dbReference>
<keyword evidence="3" id="KW-0285">Flavoprotein</keyword>
<comment type="similarity">
    <text evidence="2">Belongs to the GMC oxidoreductase family.</text>
</comment>
<comment type="caution">
    <text evidence="8">The sequence shown here is derived from an EMBL/GenBank/DDBJ whole genome shotgun (WGS) entry which is preliminary data.</text>
</comment>
<dbReference type="AlphaFoldDB" id="A0A1Q9LNR0"/>
<keyword evidence="9" id="KW-1185">Reference proteome</keyword>
<dbReference type="GO" id="GO:0050660">
    <property type="term" value="F:flavin adenine dinucleotide binding"/>
    <property type="evidence" value="ECO:0007669"/>
    <property type="project" value="InterPro"/>
</dbReference>
<dbReference type="InterPro" id="IPR007867">
    <property type="entry name" value="GMC_OxRtase_C"/>
</dbReference>
<dbReference type="InterPro" id="IPR036188">
    <property type="entry name" value="FAD/NAD-bd_sf"/>
</dbReference>
<evidence type="ECO:0000256" key="5">
    <source>
        <dbReference type="ARBA" id="ARBA00023002"/>
    </source>
</evidence>
<dbReference type="InterPro" id="IPR000172">
    <property type="entry name" value="GMC_OxRdtase_N"/>
</dbReference>
<dbReference type="Proteomes" id="UP000186040">
    <property type="component" value="Unassembled WGS sequence"/>
</dbReference>
<dbReference type="PANTHER" id="PTHR42784:SF1">
    <property type="entry name" value="PYRANOSE 2-OXIDASE"/>
    <property type="match status" value="1"/>
</dbReference>
<evidence type="ECO:0000256" key="4">
    <source>
        <dbReference type="ARBA" id="ARBA00022827"/>
    </source>
</evidence>
<dbReference type="Pfam" id="PF05199">
    <property type="entry name" value="GMC_oxred_C"/>
    <property type="match status" value="1"/>
</dbReference>
<name>A0A1Q9LNR0_9PSEU</name>
<dbReference type="OrthoDB" id="9798604at2"/>
<dbReference type="Pfam" id="PF00732">
    <property type="entry name" value="GMC_oxred_N"/>
    <property type="match status" value="1"/>
</dbReference>
<dbReference type="EMBL" id="MKQR01000009">
    <property type="protein sequence ID" value="OLR93624.1"/>
    <property type="molecule type" value="Genomic_DNA"/>
</dbReference>
<accession>A0A1Q9LNR0</accession>
<feature type="domain" description="Glucose-methanol-choline oxidoreductase N-terminal" evidence="6">
    <location>
        <begin position="204"/>
        <end position="324"/>
    </location>
</feature>
<proteinExistence type="inferred from homology"/>
<gene>
    <name evidence="8" type="ORF">BJP25_15205</name>
</gene>
<dbReference type="InterPro" id="IPR051473">
    <property type="entry name" value="P2Ox-like"/>
</dbReference>
<evidence type="ECO:0000313" key="9">
    <source>
        <dbReference type="Proteomes" id="UP000186040"/>
    </source>
</evidence>
<reference evidence="8 9" key="1">
    <citation type="submission" date="2016-10" db="EMBL/GenBank/DDBJ databases">
        <title>The Draft Genome Sequence of Actinokineospora bangkokensis 44EHWT reveals the biosynthetic pathway of antifungal compounds Thailandins with unusual extender unit butylmalonyl-CoA.</title>
        <authorList>
            <person name="Greule A."/>
            <person name="Intra B."/>
            <person name="Flemming S."/>
            <person name="Rommel M.G."/>
            <person name="Panbangred W."/>
            <person name="Bechthold A."/>
        </authorList>
    </citation>
    <scope>NUCLEOTIDE SEQUENCE [LARGE SCALE GENOMIC DNA]</scope>
    <source>
        <strain evidence="8 9">44EHW</strain>
    </source>
</reference>
<evidence type="ECO:0000256" key="3">
    <source>
        <dbReference type="ARBA" id="ARBA00022630"/>
    </source>
</evidence>